<dbReference type="Proteomes" id="UP000263232">
    <property type="component" value="Chromosome"/>
</dbReference>
<evidence type="ECO:0000256" key="1">
    <source>
        <dbReference type="ARBA" id="ARBA00022829"/>
    </source>
</evidence>
<keyword evidence="3" id="KW-0963">Cytoplasm</keyword>
<dbReference type="PANTHER" id="PTHR33969:SF2">
    <property type="entry name" value="SEGREGATION AND CONDENSATION PROTEIN A"/>
    <property type="match status" value="1"/>
</dbReference>
<sequence length="259" mass="29575">MSELFADELHLELEVFTGPFDLLLHLIRKLEVDINDIPMTEITEQYLAYVHSMQEVQLDVVGDYLVMAATLLEIKSRLLLPIEPDDELDDPYEGEDPRAALVQQLLLYQQFQDVASQLQKQEADRGRAYDRPLADLSAHIAEVKLKAGAYTVEDLAISMEDVLKRAQDREPKLREIQGDPVTVDEKIESMQNYFQLHPHTEVAFLEFVEEETPSQIISAFLAMLELVRKQWIVFQQEVPTGPITLKGSEVAHASHSITY</sequence>
<dbReference type="EMBL" id="CP023434">
    <property type="protein sequence ID" value="AXY25853.1"/>
    <property type="molecule type" value="Genomic_DNA"/>
</dbReference>
<comment type="subunit">
    <text evidence="3">Component of a cohesin-like complex composed of ScpA, ScpB and the Smc homodimer, in which ScpA and ScpB bind to the head domain of Smc. The presence of the three proteins is required for the association of the complex with DNA.</text>
</comment>
<evidence type="ECO:0000256" key="2">
    <source>
        <dbReference type="ARBA" id="ARBA00044777"/>
    </source>
</evidence>
<dbReference type="RefSeq" id="WP_118990753.1">
    <property type="nucleotide sequence ID" value="NZ_CP023434.1"/>
</dbReference>
<protein>
    <recommendedName>
        <fullName evidence="2 3">Segregation and condensation protein A</fullName>
    </recommendedName>
</protein>
<accession>A0A347WL96</accession>
<dbReference type="GO" id="GO:0005737">
    <property type="term" value="C:cytoplasm"/>
    <property type="evidence" value="ECO:0007669"/>
    <property type="project" value="UniProtKB-SubCell"/>
</dbReference>
<comment type="subcellular location">
    <subcellularLocation>
        <location evidence="3">Cytoplasm</location>
    </subcellularLocation>
    <text evidence="3">Associated with two foci at the outer edges of the nucleoid region in young cells, and at four foci within both cell halves in older cells.</text>
</comment>
<dbReference type="Gene3D" id="6.10.250.2410">
    <property type="match status" value="1"/>
</dbReference>
<dbReference type="AlphaFoldDB" id="A0A347WL96"/>
<dbReference type="GO" id="GO:0007059">
    <property type="term" value="P:chromosome segregation"/>
    <property type="evidence" value="ECO:0007669"/>
    <property type="project" value="UniProtKB-UniRule"/>
</dbReference>
<comment type="similarity">
    <text evidence="3">Belongs to the ScpA family.</text>
</comment>
<evidence type="ECO:0000256" key="3">
    <source>
        <dbReference type="HAMAP-Rule" id="MF_01805"/>
    </source>
</evidence>
<dbReference type="KEGG" id="abae:CL176_07490"/>
<dbReference type="HAMAP" id="MF_01805">
    <property type="entry name" value="ScpA"/>
    <property type="match status" value="1"/>
</dbReference>
<dbReference type="PANTHER" id="PTHR33969">
    <property type="entry name" value="SEGREGATION AND CONDENSATION PROTEIN A"/>
    <property type="match status" value="1"/>
</dbReference>
<proteinExistence type="inferred from homology"/>
<dbReference type="InterPro" id="IPR003768">
    <property type="entry name" value="ScpA"/>
</dbReference>
<keyword evidence="3" id="KW-0132">Cell division</keyword>
<dbReference type="GO" id="GO:0006260">
    <property type="term" value="P:DNA replication"/>
    <property type="evidence" value="ECO:0007669"/>
    <property type="project" value="UniProtKB-UniRule"/>
</dbReference>
<keyword evidence="5" id="KW-1185">Reference proteome</keyword>
<keyword evidence="1 3" id="KW-0159">Chromosome partition</keyword>
<evidence type="ECO:0000313" key="5">
    <source>
        <dbReference type="Proteomes" id="UP000263232"/>
    </source>
</evidence>
<comment type="function">
    <text evidence="3">Participates in chromosomal partition during cell division. May act via the formation of a condensin-like complex containing Smc and ScpB that pull DNA away from mid-cell into both cell halves.</text>
</comment>
<dbReference type="OrthoDB" id="9811016at2"/>
<dbReference type="Pfam" id="PF02616">
    <property type="entry name" value="SMC_ScpA"/>
    <property type="match status" value="1"/>
</dbReference>
<keyword evidence="3" id="KW-0131">Cell cycle</keyword>
<dbReference type="GO" id="GO:0051301">
    <property type="term" value="P:cell division"/>
    <property type="evidence" value="ECO:0007669"/>
    <property type="project" value="UniProtKB-KW"/>
</dbReference>
<organism evidence="4 5">
    <name type="scientific">Suicoccus acidiformans</name>
    <dbReference type="NCBI Taxonomy" id="2036206"/>
    <lineage>
        <taxon>Bacteria</taxon>
        <taxon>Bacillati</taxon>
        <taxon>Bacillota</taxon>
        <taxon>Bacilli</taxon>
        <taxon>Lactobacillales</taxon>
        <taxon>Aerococcaceae</taxon>
        <taxon>Suicoccus</taxon>
    </lineage>
</organism>
<evidence type="ECO:0000313" key="4">
    <source>
        <dbReference type="EMBL" id="AXY25853.1"/>
    </source>
</evidence>
<gene>
    <name evidence="3" type="primary">scpA</name>
    <name evidence="4" type="ORF">CL176_07490</name>
</gene>
<name>A0A347WL96_9LACT</name>
<reference evidence="4 5" key="1">
    <citation type="submission" date="2017-09" db="EMBL/GenBank/DDBJ databases">
        <title>Complete genome sequence of Oxytococcus suis strain ZY16052.</title>
        <authorList>
            <person name="Li F."/>
        </authorList>
    </citation>
    <scope>NUCLEOTIDE SEQUENCE [LARGE SCALE GENOMIC DNA]</scope>
    <source>
        <strain evidence="4 5">ZY16052</strain>
    </source>
</reference>